<evidence type="ECO:0000256" key="5">
    <source>
        <dbReference type="ARBA" id="ARBA00023054"/>
    </source>
</evidence>
<evidence type="ECO:0000256" key="3">
    <source>
        <dbReference type="ARBA" id="ARBA00022614"/>
    </source>
</evidence>
<dbReference type="FunFam" id="3.80.10.10:FF:000489">
    <property type="entry name" value="Centrosomal protein of 72 kDa"/>
    <property type="match status" value="1"/>
</dbReference>
<evidence type="ECO:0000313" key="13">
    <source>
        <dbReference type="Proteomes" id="UP000735302"/>
    </source>
</evidence>
<dbReference type="EMBL" id="BLXT01000438">
    <property type="protein sequence ID" value="GFN77214.1"/>
    <property type="molecule type" value="Genomic_DNA"/>
</dbReference>
<evidence type="ECO:0000256" key="10">
    <source>
        <dbReference type="SAM" id="MobiDB-lite"/>
    </source>
</evidence>
<keyword evidence="2" id="KW-0963">Cytoplasm</keyword>
<feature type="region of interest" description="Disordered" evidence="10">
    <location>
        <begin position="335"/>
        <end position="421"/>
    </location>
</feature>
<feature type="compositionally biased region" description="Polar residues" evidence="10">
    <location>
        <begin position="408"/>
        <end position="417"/>
    </location>
</feature>
<dbReference type="Pfam" id="PF14580">
    <property type="entry name" value="LRR_9"/>
    <property type="match status" value="1"/>
</dbReference>
<protein>
    <recommendedName>
        <fullName evidence="8">Centrosomal protein of 72 kDa</fullName>
    </recommendedName>
</protein>
<evidence type="ECO:0000259" key="11">
    <source>
        <dbReference type="SMART" id="SM00446"/>
    </source>
</evidence>
<feature type="compositionally biased region" description="Polar residues" evidence="10">
    <location>
        <begin position="569"/>
        <end position="581"/>
    </location>
</feature>
<keyword evidence="5 9" id="KW-0175">Coiled coil</keyword>
<comment type="similarity">
    <text evidence="7">Belongs to the CEP72 family.</text>
</comment>
<proteinExistence type="inferred from homology"/>
<dbReference type="InterPro" id="IPR055320">
    <property type="entry name" value="CEP72-like"/>
</dbReference>
<keyword evidence="3" id="KW-0433">Leucine-rich repeat</keyword>
<dbReference type="Proteomes" id="UP000735302">
    <property type="component" value="Unassembled WGS sequence"/>
</dbReference>
<evidence type="ECO:0000256" key="1">
    <source>
        <dbReference type="ARBA" id="ARBA00004300"/>
    </source>
</evidence>
<dbReference type="GO" id="GO:0034451">
    <property type="term" value="C:centriolar satellite"/>
    <property type="evidence" value="ECO:0007669"/>
    <property type="project" value="UniProtKB-ARBA"/>
</dbReference>
<evidence type="ECO:0000313" key="12">
    <source>
        <dbReference type="EMBL" id="GFN77214.1"/>
    </source>
</evidence>
<dbReference type="AlphaFoldDB" id="A0AAV3Y3H3"/>
<dbReference type="PANTHER" id="PTHR23311:SF5">
    <property type="entry name" value="CENTROSOMAL PROTEIN OF 72 KDA"/>
    <property type="match status" value="1"/>
</dbReference>
<dbReference type="InterPro" id="IPR032675">
    <property type="entry name" value="LRR_dom_sf"/>
</dbReference>
<evidence type="ECO:0000256" key="7">
    <source>
        <dbReference type="ARBA" id="ARBA00061023"/>
    </source>
</evidence>
<reference evidence="12 13" key="1">
    <citation type="journal article" date="2021" name="Elife">
        <title>Chloroplast acquisition without the gene transfer in kleptoplastic sea slugs, Plakobranchus ocellatus.</title>
        <authorList>
            <person name="Maeda T."/>
            <person name="Takahashi S."/>
            <person name="Yoshida T."/>
            <person name="Shimamura S."/>
            <person name="Takaki Y."/>
            <person name="Nagai Y."/>
            <person name="Toyoda A."/>
            <person name="Suzuki Y."/>
            <person name="Arimoto A."/>
            <person name="Ishii H."/>
            <person name="Satoh N."/>
            <person name="Nishiyama T."/>
            <person name="Hasebe M."/>
            <person name="Maruyama T."/>
            <person name="Minagawa J."/>
            <person name="Obokata J."/>
            <person name="Shigenobu S."/>
        </authorList>
    </citation>
    <scope>NUCLEOTIDE SEQUENCE [LARGE SCALE GENOMIC DNA]</scope>
</reference>
<keyword evidence="13" id="KW-1185">Reference proteome</keyword>
<feature type="coiled-coil region" evidence="9">
    <location>
        <begin position="494"/>
        <end position="554"/>
    </location>
</feature>
<comment type="caution">
    <text evidence="12">The sequence shown here is derived from an EMBL/GenBank/DDBJ whole genome shotgun (WGS) entry which is preliminary data.</text>
</comment>
<feature type="compositionally biased region" description="Basic and acidic residues" evidence="10">
    <location>
        <begin position="354"/>
        <end position="386"/>
    </location>
</feature>
<organism evidence="12 13">
    <name type="scientific">Plakobranchus ocellatus</name>
    <dbReference type="NCBI Taxonomy" id="259542"/>
    <lineage>
        <taxon>Eukaryota</taxon>
        <taxon>Metazoa</taxon>
        <taxon>Spiralia</taxon>
        <taxon>Lophotrochozoa</taxon>
        <taxon>Mollusca</taxon>
        <taxon>Gastropoda</taxon>
        <taxon>Heterobranchia</taxon>
        <taxon>Euthyneura</taxon>
        <taxon>Panpulmonata</taxon>
        <taxon>Sacoglossa</taxon>
        <taxon>Placobranchoidea</taxon>
        <taxon>Plakobranchidae</taxon>
        <taxon>Plakobranchus</taxon>
    </lineage>
</organism>
<feature type="domain" description="U2A'/phosphoprotein 32 family A C-terminal" evidence="11">
    <location>
        <begin position="111"/>
        <end position="129"/>
    </location>
</feature>
<dbReference type="Gene3D" id="3.80.10.10">
    <property type="entry name" value="Ribonuclease Inhibitor"/>
    <property type="match status" value="1"/>
</dbReference>
<feature type="region of interest" description="Disordered" evidence="10">
    <location>
        <begin position="156"/>
        <end position="199"/>
    </location>
</feature>
<gene>
    <name evidence="12" type="ORF">PoB_000372000</name>
</gene>
<feature type="region of interest" description="Disordered" evidence="10">
    <location>
        <begin position="555"/>
        <end position="586"/>
    </location>
</feature>
<feature type="compositionally biased region" description="Low complexity" evidence="10">
    <location>
        <begin position="156"/>
        <end position="171"/>
    </location>
</feature>
<evidence type="ECO:0000256" key="2">
    <source>
        <dbReference type="ARBA" id="ARBA00022490"/>
    </source>
</evidence>
<evidence type="ECO:0000256" key="6">
    <source>
        <dbReference type="ARBA" id="ARBA00023212"/>
    </source>
</evidence>
<comment type="subcellular location">
    <subcellularLocation>
        <location evidence="1">Cytoplasm</location>
        <location evidence="1">Cytoskeleton</location>
        <location evidence="1">Microtubule organizing center</location>
        <location evidence="1">Centrosome</location>
    </subcellularLocation>
</comment>
<dbReference type="PROSITE" id="PS51450">
    <property type="entry name" value="LRR"/>
    <property type="match status" value="2"/>
</dbReference>
<feature type="compositionally biased region" description="Low complexity" evidence="10">
    <location>
        <begin position="179"/>
        <end position="195"/>
    </location>
</feature>
<dbReference type="SMART" id="SM00446">
    <property type="entry name" value="LRRcap"/>
    <property type="match status" value="1"/>
</dbReference>
<feature type="compositionally biased region" description="Basic and acidic residues" evidence="10">
    <location>
        <begin position="394"/>
        <end position="407"/>
    </location>
</feature>
<dbReference type="SMART" id="SM00365">
    <property type="entry name" value="LRR_SD22"/>
    <property type="match status" value="2"/>
</dbReference>
<dbReference type="InterPro" id="IPR003603">
    <property type="entry name" value="U2A'_phosphoprotein32A_C"/>
</dbReference>
<dbReference type="PANTHER" id="PTHR23311">
    <property type="entry name" value="HEAT SHOCK REGULATED 2"/>
    <property type="match status" value="1"/>
</dbReference>
<evidence type="ECO:0000256" key="8">
    <source>
        <dbReference type="ARBA" id="ARBA00070210"/>
    </source>
</evidence>
<keyword evidence="4" id="KW-0677">Repeat</keyword>
<evidence type="ECO:0000256" key="9">
    <source>
        <dbReference type="SAM" id="Coils"/>
    </source>
</evidence>
<evidence type="ECO:0000256" key="4">
    <source>
        <dbReference type="ARBA" id="ARBA00022737"/>
    </source>
</evidence>
<feature type="region of interest" description="Disordered" evidence="10">
    <location>
        <begin position="656"/>
        <end position="681"/>
    </location>
</feature>
<dbReference type="InterPro" id="IPR001611">
    <property type="entry name" value="Leu-rich_rpt"/>
</dbReference>
<keyword evidence="6" id="KW-0206">Cytoskeleton</keyword>
<sequence>MALALTENLIKSRVNLSHENLEDIKSLSLPGTFHEKILSIGTSLRKFTRLKSLDFSRNALESLQGLEHLKLLEKLNLYYNNISSLEELKLLKHNPNLQEIDLRLNPVTRNEPDYRLYLIHMLPNLRKLDDRGVRDRERQAALTHFSSSQAAEMSLASSSGISGKSTTAATSVGPKCQASGHSTSTTSASTSNSSRSRQEMMAKLMKGPSVLVDDDVAVIDALEKNELDYGKTRSLTGSSAKGDVVEDYSLDSLKMLDQPKPAKPSVMSIEDLGDNTKRKTASSMLGAGDSRFDEYREQYPNIMAAPLDSVERIGESRRQDPNLQFPDEIEASSKYKGQGYFTPNPGASNDDDFDVRRDGSLSQDTSKEIAESHFSRSDRTEYRKATDANQNKPAHGDKKLSHDDLTISHHSCPSRSVSAPGREKMYKKMAHMDEDQTREKNLLYSLLNLVDRYWNGSKSLHKHPKFIEQALQSLSEYTLTRINRDETHGLRKIVERLQEENAILMSKVESHANEALTSAESELKVALKRARDDMERMHREIRHYVQENRALQKLVDSSESAARQHHSGAASSEMTDGGQSQRQRDAMQHELELMRSKVKQFNQMQELASMLQESHRSLVETNEHLLRELVELKQRHKHEVDQMNWSYQQLKATMGYSGSRPGSSTGVKMDNLVMGQQTSGK</sequence>
<name>A0AAV3Y3H3_9GAST</name>
<dbReference type="SUPFAM" id="SSF52058">
    <property type="entry name" value="L domain-like"/>
    <property type="match status" value="1"/>
</dbReference>
<accession>A0AAV3Y3H3</accession>